<dbReference type="CDD" id="cd24011">
    <property type="entry name" value="ASKHA_NBD_BK"/>
    <property type="match status" value="1"/>
</dbReference>
<dbReference type="Proteomes" id="UP000236724">
    <property type="component" value="Unassembled WGS sequence"/>
</dbReference>
<dbReference type="AlphaFoldDB" id="A0A1H6F8F9"/>
<dbReference type="EMBL" id="FMSV02000209">
    <property type="protein sequence ID" value="SEH05356.1"/>
    <property type="molecule type" value="Genomic_DNA"/>
</dbReference>
<keyword evidence="9" id="KW-1185">Reference proteome</keyword>
<gene>
    <name evidence="8" type="primary">buk2_2</name>
    <name evidence="6" type="synonym">buk</name>
    <name evidence="8" type="ORF">MBHS_01209</name>
</gene>
<dbReference type="EC" id="2.7.2.7" evidence="6"/>
<evidence type="ECO:0000256" key="7">
    <source>
        <dbReference type="RuleBase" id="RU003835"/>
    </source>
</evidence>
<dbReference type="GO" id="GO:0006083">
    <property type="term" value="P:acetate metabolic process"/>
    <property type="evidence" value="ECO:0007669"/>
    <property type="project" value="TreeGrafter"/>
</dbReference>
<organism evidence="8 9">
    <name type="scientific">Candidatus Venteria ishoeyi</name>
    <dbReference type="NCBI Taxonomy" id="1899563"/>
    <lineage>
        <taxon>Bacteria</taxon>
        <taxon>Pseudomonadati</taxon>
        <taxon>Pseudomonadota</taxon>
        <taxon>Gammaproteobacteria</taxon>
        <taxon>Thiotrichales</taxon>
        <taxon>Thiotrichaceae</taxon>
        <taxon>Venteria</taxon>
    </lineage>
</organism>
<dbReference type="InterPro" id="IPR011245">
    <property type="entry name" value="Butyrate_kin"/>
</dbReference>
<comment type="subcellular location">
    <subcellularLocation>
        <location evidence="6">Cytoplasm</location>
    </subcellularLocation>
</comment>
<comment type="similarity">
    <text evidence="6 7">Belongs to the acetokinase family.</text>
</comment>
<dbReference type="InterPro" id="IPR043129">
    <property type="entry name" value="ATPase_NBD"/>
</dbReference>
<keyword evidence="4 6" id="KW-0418">Kinase</keyword>
<accession>A0A1H6F8F9</accession>
<keyword evidence="5 6" id="KW-0067">ATP-binding</keyword>
<evidence type="ECO:0000256" key="4">
    <source>
        <dbReference type="ARBA" id="ARBA00022777"/>
    </source>
</evidence>
<dbReference type="PANTHER" id="PTHR21060">
    <property type="entry name" value="ACETATE KINASE"/>
    <property type="match status" value="1"/>
</dbReference>
<dbReference type="GO" id="GO:0005524">
    <property type="term" value="F:ATP binding"/>
    <property type="evidence" value="ECO:0007669"/>
    <property type="project" value="UniProtKB-KW"/>
</dbReference>
<reference evidence="8 9" key="1">
    <citation type="submission" date="2016-10" db="EMBL/GenBank/DDBJ databases">
        <authorList>
            <person name="de Groot N.N."/>
        </authorList>
    </citation>
    <scope>NUCLEOTIDE SEQUENCE [LARGE SCALE GENOMIC DNA]</scope>
    <source>
        <strain evidence="8">MBHS1</strain>
    </source>
</reference>
<dbReference type="SUPFAM" id="SSF53067">
    <property type="entry name" value="Actin-like ATPase domain"/>
    <property type="match status" value="2"/>
</dbReference>
<dbReference type="PANTHER" id="PTHR21060:SF3">
    <property type="entry name" value="BUTYRATE KINASE 2-RELATED"/>
    <property type="match status" value="1"/>
</dbReference>
<evidence type="ECO:0000256" key="1">
    <source>
        <dbReference type="ARBA" id="ARBA00022490"/>
    </source>
</evidence>
<dbReference type="HAMAP" id="MF_00542">
    <property type="entry name" value="Butyrate_kinase"/>
    <property type="match status" value="1"/>
</dbReference>
<dbReference type="Pfam" id="PF00871">
    <property type="entry name" value="Acetate_kinase"/>
    <property type="match status" value="1"/>
</dbReference>
<dbReference type="GO" id="GO:0047761">
    <property type="term" value="F:butyrate kinase activity"/>
    <property type="evidence" value="ECO:0007669"/>
    <property type="project" value="UniProtKB-UniRule"/>
</dbReference>
<evidence type="ECO:0000313" key="9">
    <source>
        <dbReference type="Proteomes" id="UP000236724"/>
    </source>
</evidence>
<dbReference type="PIRSF" id="PIRSF036458">
    <property type="entry name" value="Butyrate_kin"/>
    <property type="match status" value="1"/>
</dbReference>
<dbReference type="RefSeq" id="WP_103919302.1">
    <property type="nucleotide sequence ID" value="NZ_FMSV02000209.1"/>
</dbReference>
<evidence type="ECO:0000313" key="8">
    <source>
        <dbReference type="EMBL" id="SEH05356.1"/>
    </source>
</evidence>
<evidence type="ECO:0000256" key="5">
    <source>
        <dbReference type="ARBA" id="ARBA00022840"/>
    </source>
</evidence>
<name>A0A1H6F8F9_9GAMM</name>
<proteinExistence type="inferred from homology"/>
<keyword evidence="1 6" id="KW-0963">Cytoplasm</keyword>
<protein>
    <recommendedName>
        <fullName evidence="6">Probable butyrate kinase</fullName>
        <shortName evidence="6">BK</shortName>
        <ecNumber evidence="6">2.7.2.7</ecNumber>
    </recommendedName>
    <alternativeName>
        <fullName evidence="6">Branched-chain carboxylic acid kinase</fullName>
    </alternativeName>
</protein>
<dbReference type="InterPro" id="IPR000890">
    <property type="entry name" value="Aliphatic_acid_kin_short-chain"/>
</dbReference>
<evidence type="ECO:0000256" key="2">
    <source>
        <dbReference type="ARBA" id="ARBA00022679"/>
    </source>
</evidence>
<keyword evidence="2 6" id="KW-0808">Transferase</keyword>
<dbReference type="PRINTS" id="PR00471">
    <property type="entry name" value="ACETATEKNASE"/>
</dbReference>
<keyword evidence="3 6" id="KW-0547">Nucleotide-binding</keyword>
<evidence type="ECO:0000256" key="3">
    <source>
        <dbReference type="ARBA" id="ARBA00022741"/>
    </source>
</evidence>
<dbReference type="NCBIfam" id="TIGR02707">
    <property type="entry name" value="butyr_kinase"/>
    <property type="match status" value="1"/>
</dbReference>
<dbReference type="GO" id="GO:0005737">
    <property type="term" value="C:cytoplasm"/>
    <property type="evidence" value="ECO:0007669"/>
    <property type="project" value="UniProtKB-SubCell"/>
</dbReference>
<dbReference type="NCBIfam" id="NF002834">
    <property type="entry name" value="PRK03011.1-5"/>
    <property type="match status" value="1"/>
</dbReference>
<dbReference type="Gene3D" id="3.30.420.40">
    <property type="match status" value="2"/>
</dbReference>
<sequence length="358" mass="39934">MENVRILCLKPEFFQTKAAIYQGGNMLFLKSIKHPKEKLESFEKVTDQHQYRAEEVLHELKEADIRIDLIRVVIGRGGLLKPIPSGIYMVNDRMKEDLVNSSLGAHSVNLGGLIADDLSKMLPDAKAYIADPVVVDEMEDIARVTGWAEFQRHSVFHALTQKAIARRHAKAVLQNYEEMNLIVANLGEGISIGAHKQGKVVDVNQAFDGEGPFSLERAGSLPLGNLVKMCFSGKYTEKEVMWKIRAEGGMMSHCKTRSLYEIEEMIDEGNEDVIFVFKAMAYQVSKYIGSLIVALKGKVDGIILTGMIAHNKMFTDFVIEHIGNIASVHIYPGECISDGLAMNAQMMLKGEIEAKEYL</sequence>
<evidence type="ECO:0000256" key="6">
    <source>
        <dbReference type="HAMAP-Rule" id="MF_00542"/>
    </source>
</evidence>
<comment type="catalytic activity">
    <reaction evidence="6">
        <text>butanoate + ATP = butanoyl phosphate + ADP</text>
        <dbReference type="Rhea" id="RHEA:13585"/>
        <dbReference type="ChEBI" id="CHEBI:17968"/>
        <dbReference type="ChEBI" id="CHEBI:30616"/>
        <dbReference type="ChEBI" id="CHEBI:58079"/>
        <dbReference type="ChEBI" id="CHEBI:456216"/>
        <dbReference type="EC" id="2.7.2.7"/>
    </reaction>
</comment>
<dbReference type="OrthoDB" id="9771859at2"/>
<dbReference type="GO" id="GO:0008776">
    <property type="term" value="F:acetate kinase activity"/>
    <property type="evidence" value="ECO:0007669"/>
    <property type="project" value="TreeGrafter"/>
</dbReference>